<organism evidence="2 3">
    <name type="scientific">Colletotrichum sublineola</name>
    <name type="common">Sorghum anthracnose fungus</name>
    <dbReference type="NCBI Taxonomy" id="1173701"/>
    <lineage>
        <taxon>Eukaryota</taxon>
        <taxon>Fungi</taxon>
        <taxon>Dikarya</taxon>
        <taxon>Ascomycota</taxon>
        <taxon>Pezizomycotina</taxon>
        <taxon>Sordariomycetes</taxon>
        <taxon>Hypocreomycetidae</taxon>
        <taxon>Glomerellales</taxon>
        <taxon>Glomerellaceae</taxon>
        <taxon>Colletotrichum</taxon>
        <taxon>Colletotrichum graminicola species complex</taxon>
    </lineage>
</organism>
<dbReference type="HOGENOM" id="CLU_2573782_0_0_1"/>
<keyword evidence="3" id="KW-1185">Reference proteome</keyword>
<sequence>MAGEPLRQTKLLQLPTSTTWKLCSANTVPSTANVATENDDLGLFAYDVGNGHADSASPSAAPGFPAPPTSTSSLAAASFVR</sequence>
<gene>
    <name evidence="2" type="ORF">CSUB01_03410</name>
</gene>
<dbReference type="EMBL" id="JMSE01000661">
    <property type="protein sequence ID" value="KDN68512.1"/>
    <property type="molecule type" value="Genomic_DNA"/>
</dbReference>
<comment type="caution">
    <text evidence="2">The sequence shown here is derived from an EMBL/GenBank/DDBJ whole genome shotgun (WGS) entry which is preliminary data.</text>
</comment>
<feature type="region of interest" description="Disordered" evidence="1">
    <location>
        <begin position="52"/>
        <end position="81"/>
    </location>
</feature>
<accession>A0A066XHV3</accession>
<dbReference type="Proteomes" id="UP000027238">
    <property type="component" value="Unassembled WGS sequence"/>
</dbReference>
<name>A0A066XHV3_COLSU</name>
<reference evidence="3" key="1">
    <citation type="journal article" date="2014" name="Genome Announc.">
        <title>Draft genome sequence of Colletotrichum sublineola, a destructive pathogen of cultivated sorghum.</title>
        <authorList>
            <person name="Baroncelli R."/>
            <person name="Sanz-Martin J.M."/>
            <person name="Rech G.E."/>
            <person name="Sukno S.A."/>
            <person name="Thon M.R."/>
        </authorList>
    </citation>
    <scope>NUCLEOTIDE SEQUENCE [LARGE SCALE GENOMIC DNA]</scope>
    <source>
        <strain evidence="3">TX430BB</strain>
    </source>
</reference>
<protein>
    <submittedName>
        <fullName evidence="2">Uncharacterized protein</fullName>
    </submittedName>
</protein>
<evidence type="ECO:0000313" key="3">
    <source>
        <dbReference type="Proteomes" id="UP000027238"/>
    </source>
</evidence>
<evidence type="ECO:0000313" key="2">
    <source>
        <dbReference type="EMBL" id="KDN68512.1"/>
    </source>
</evidence>
<evidence type="ECO:0000256" key="1">
    <source>
        <dbReference type="SAM" id="MobiDB-lite"/>
    </source>
</evidence>
<dbReference type="AlphaFoldDB" id="A0A066XHV3"/>
<proteinExistence type="predicted"/>
<feature type="compositionally biased region" description="Low complexity" evidence="1">
    <location>
        <begin position="53"/>
        <end position="81"/>
    </location>
</feature>